<feature type="domain" description="Metallo-beta-lactamase" evidence="1">
    <location>
        <begin position="110"/>
        <end position="309"/>
    </location>
</feature>
<dbReference type="InterPro" id="IPR036866">
    <property type="entry name" value="RibonucZ/Hydroxyglut_hydro"/>
</dbReference>
<dbReference type="PANTHER" id="PTHR15032:SF4">
    <property type="entry name" value="N-ACYL-PHOSPHATIDYLETHANOLAMINE-HYDROLYZING PHOSPHOLIPASE D"/>
    <property type="match status" value="1"/>
</dbReference>
<gene>
    <name evidence="2" type="ORF">PEDI_31380</name>
</gene>
<evidence type="ECO:0000259" key="1">
    <source>
        <dbReference type="Pfam" id="PF12706"/>
    </source>
</evidence>
<dbReference type="Pfam" id="PF12706">
    <property type="entry name" value="Lactamase_B_2"/>
    <property type="match status" value="1"/>
</dbReference>
<comment type="caution">
    <text evidence="2">The sequence shown here is derived from an EMBL/GenBank/DDBJ whole genome shotgun (WGS) entry which is preliminary data.</text>
</comment>
<dbReference type="Proteomes" id="UP001310022">
    <property type="component" value="Unassembled WGS sequence"/>
</dbReference>
<protein>
    <recommendedName>
        <fullName evidence="1">Metallo-beta-lactamase domain-containing protein</fullName>
    </recommendedName>
</protein>
<name>A0AAN4VYV1_9BACT</name>
<dbReference type="InterPro" id="IPR001279">
    <property type="entry name" value="Metallo-B-lactamas"/>
</dbReference>
<dbReference type="SUPFAM" id="SSF56281">
    <property type="entry name" value="Metallo-hydrolase/oxidoreductase"/>
    <property type="match status" value="1"/>
</dbReference>
<reference evidence="2 3" key="1">
    <citation type="submission" date="2021-12" db="EMBL/GenBank/DDBJ databases">
        <title>Genome sequencing of bacteria with rrn-lacking chromosome and rrn-plasmid.</title>
        <authorList>
            <person name="Anda M."/>
            <person name="Iwasaki W."/>
        </authorList>
    </citation>
    <scope>NUCLEOTIDE SEQUENCE [LARGE SCALE GENOMIC DNA]</scope>
    <source>
        <strain evidence="2 3">NBRC 15940</strain>
    </source>
</reference>
<dbReference type="EMBL" id="BQKE01000002">
    <property type="protein sequence ID" value="GJM62586.1"/>
    <property type="molecule type" value="Genomic_DNA"/>
</dbReference>
<sequence>MSNKKPIIFGLLGTAVLGYLTDRFLRGSIYRGESEHLEGRKFKNSTGGKNYFPKVLVQLVRNFKDREIWPLSFEKPSLTVEPRNFEEGDDQLKVTFIGHATVLLQWDGLNIITDPMFSDYAGPLNTFGAKRKTAPGINMKALPPIDMVLLSHNHYDHCDLKALEYIGATQKKAPLVITGLGNRALMKSVGLTNCVELDWGEYIRYNEWNIHFEESIHCSGRALSDQNRTLWGSFVIEHPSGKKIYFCGDSAYGQQFKRIFEKHGPMEFSILPIGGYHPRQIFGNIHMNPKEAVKAHADLHSRQSLGIHHGTFQLTLEGRFAPIKALAVALKEQDTAHPFFVLKNGESEVLNL</sequence>
<dbReference type="AlphaFoldDB" id="A0AAN4VYV1"/>
<keyword evidence="3" id="KW-1185">Reference proteome</keyword>
<dbReference type="RefSeq" id="WP_338237851.1">
    <property type="nucleotide sequence ID" value="NZ_BQKE01000002.1"/>
</dbReference>
<evidence type="ECO:0000313" key="3">
    <source>
        <dbReference type="Proteomes" id="UP001310022"/>
    </source>
</evidence>
<organism evidence="2 3">
    <name type="scientific">Persicobacter diffluens</name>
    <dbReference type="NCBI Taxonomy" id="981"/>
    <lineage>
        <taxon>Bacteria</taxon>
        <taxon>Pseudomonadati</taxon>
        <taxon>Bacteroidota</taxon>
        <taxon>Cytophagia</taxon>
        <taxon>Cytophagales</taxon>
        <taxon>Persicobacteraceae</taxon>
        <taxon>Persicobacter</taxon>
    </lineage>
</organism>
<evidence type="ECO:0000313" key="2">
    <source>
        <dbReference type="EMBL" id="GJM62586.1"/>
    </source>
</evidence>
<dbReference type="PANTHER" id="PTHR15032">
    <property type="entry name" value="N-ACYL-PHOSPHATIDYLETHANOLAMINE-HYDROLYZING PHOSPHOLIPASE D"/>
    <property type="match status" value="1"/>
</dbReference>
<dbReference type="GO" id="GO:0005737">
    <property type="term" value="C:cytoplasm"/>
    <property type="evidence" value="ECO:0007669"/>
    <property type="project" value="TreeGrafter"/>
</dbReference>
<accession>A0AAN4VYV1</accession>
<dbReference type="Gene3D" id="3.60.15.10">
    <property type="entry name" value="Ribonuclease Z/Hydroxyacylglutathione hydrolase-like"/>
    <property type="match status" value="1"/>
</dbReference>
<proteinExistence type="predicted"/>